<comment type="subcellular location">
    <subcellularLocation>
        <location evidence="1 7">Cell membrane</location>
        <topology evidence="1 7">Multi-pass membrane protein</topology>
    </subcellularLocation>
</comment>
<proteinExistence type="inferred from homology"/>
<comment type="similarity">
    <text evidence="7">Belongs to the drug/metabolite transporter (DMT) superfamily. Small multidrug resistance (SMR) (TC 2.A.7.1) family.</text>
</comment>
<reference evidence="9" key="1">
    <citation type="journal article" date="2014" name="Int. J. Syst. Evol. Microbiol.">
        <title>Complete genome sequence of Corynebacterium casei LMG S-19264T (=DSM 44701T), isolated from a smear-ripened cheese.</title>
        <authorList>
            <consortium name="US DOE Joint Genome Institute (JGI-PGF)"/>
            <person name="Walter F."/>
            <person name="Albersmeier A."/>
            <person name="Kalinowski J."/>
            <person name="Ruckert C."/>
        </authorList>
    </citation>
    <scope>NUCLEOTIDE SEQUENCE</scope>
    <source>
        <strain evidence="9">CGMCC 1.12698</strain>
    </source>
</reference>
<feature type="transmembrane region" description="Helical" evidence="8">
    <location>
        <begin position="84"/>
        <end position="103"/>
    </location>
</feature>
<dbReference type="GO" id="GO:0005886">
    <property type="term" value="C:plasma membrane"/>
    <property type="evidence" value="ECO:0007669"/>
    <property type="project" value="UniProtKB-SubCell"/>
</dbReference>
<dbReference type="RefSeq" id="WP_188387289.1">
    <property type="nucleotide sequence ID" value="NZ_BMFK01000001.1"/>
</dbReference>
<evidence type="ECO:0000256" key="8">
    <source>
        <dbReference type="SAM" id="Phobius"/>
    </source>
</evidence>
<dbReference type="PANTHER" id="PTHR30561:SF21">
    <property type="entry name" value="MOLECULAR CHAPERONE"/>
    <property type="match status" value="1"/>
</dbReference>
<dbReference type="InterPro" id="IPR037185">
    <property type="entry name" value="EmrE-like"/>
</dbReference>
<dbReference type="Gene3D" id="1.10.3730.20">
    <property type="match status" value="1"/>
</dbReference>
<evidence type="ECO:0000256" key="1">
    <source>
        <dbReference type="ARBA" id="ARBA00004651"/>
    </source>
</evidence>
<dbReference type="AlphaFoldDB" id="A0A917AN55"/>
<dbReference type="Proteomes" id="UP000605259">
    <property type="component" value="Unassembled WGS sequence"/>
</dbReference>
<gene>
    <name evidence="9" type="ORF">GCM10007140_09700</name>
</gene>
<name>A0A917AN55_9BACI</name>
<reference evidence="9" key="2">
    <citation type="submission" date="2020-09" db="EMBL/GenBank/DDBJ databases">
        <authorList>
            <person name="Sun Q."/>
            <person name="Zhou Y."/>
        </authorList>
    </citation>
    <scope>NUCLEOTIDE SEQUENCE</scope>
    <source>
        <strain evidence="9">CGMCC 1.12698</strain>
    </source>
</reference>
<dbReference type="GO" id="GO:0022857">
    <property type="term" value="F:transmembrane transporter activity"/>
    <property type="evidence" value="ECO:0007669"/>
    <property type="project" value="InterPro"/>
</dbReference>
<feature type="transmembrane region" description="Helical" evidence="8">
    <location>
        <begin position="58"/>
        <end position="78"/>
    </location>
</feature>
<keyword evidence="6 8" id="KW-0472">Membrane</keyword>
<feature type="transmembrane region" description="Helical" evidence="8">
    <location>
        <begin position="27"/>
        <end position="46"/>
    </location>
</feature>
<evidence type="ECO:0000313" key="10">
    <source>
        <dbReference type="Proteomes" id="UP000605259"/>
    </source>
</evidence>
<dbReference type="Pfam" id="PF00893">
    <property type="entry name" value="Multi_Drug_Res"/>
    <property type="match status" value="1"/>
</dbReference>
<keyword evidence="4 7" id="KW-0812">Transmembrane</keyword>
<sequence>MAWVFLIVGGMFEIGWAFGLKFSNGFTNLPVSVITVILMVLSFWCFSKSLKFLPVSTAYAVFTGIGSFGTAVIGMIFLGDSVSVLKVLLLIILIICIIGLKLVSNESPHEEGEIR</sequence>
<dbReference type="FunFam" id="1.10.3730.20:FF:000001">
    <property type="entry name" value="Quaternary ammonium compound resistance transporter SugE"/>
    <property type="match status" value="1"/>
</dbReference>
<evidence type="ECO:0000256" key="2">
    <source>
        <dbReference type="ARBA" id="ARBA00022448"/>
    </source>
</evidence>
<evidence type="ECO:0000256" key="6">
    <source>
        <dbReference type="ARBA" id="ARBA00023136"/>
    </source>
</evidence>
<evidence type="ECO:0000256" key="3">
    <source>
        <dbReference type="ARBA" id="ARBA00022475"/>
    </source>
</evidence>
<organism evidence="9 10">
    <name type="scientific">Priestia taiwanensis</name>
    <dbReference type="NCBI Taxonomy" id="1347902"/>
    <lineage>
        <taxon>Bacteria</taxon>
        <taxon>Bacillati</taxon>
        <taxon>Bacillota</taxon>
        <taxon>Bacilli</taxon>
        <taxon>Bacillales</taxon>
        <taxon>Bacillaceae</taxon>
        <taxon>Priestia</taxon>
    </lineage>
</organism>
<accession>A0A917AN55</accession>
<evidence type="ECO:0000256" key="5">
    <source>
        <dbReference type="ARBA" id="ARBA00022989"/>
    </source>
</evidence>
<evidence type="ECO:0000313" key="9">
    <source>
        <dbReference type="EMBL" id="GGE61428.1"/>
    </source>
</evidence>
<comment type="caution">
    <text evidence="9">The sequence shown here is derived from an EMBL/GenBank/DDBJ whole genome shotgun (WGS) entry which is preliminary data.</text>
</comment>
<evidence type="ECO:0000256" key="7">
    <source>
        <dbReference type="RuleBase" id="RU003942"/>
    </source>
</evidence>
<dbReference type="InterPro" id="IPR000390">
    <property type="entry name" value="Small_drug/metabolite_transptr"/>
</dbReference>
<evidence type="ECO:0000256" key="4">
    <source>
        <dbReference type="ARBA" id="ARBA00022692"/>
    </source>
</evidence>
<protein>
    <submittedName>
        <fullName evidence="9">QacE family quaternary ammonium compound efflux SMR transporter</fullName>
    </submittedName>
</protein>
<dbReference type="EMBL" id="BMFK01000001">
    <property type="protein sequence ID" value="GGE61428.1"/>
    <property type="molecule type" value="Genomic_DNA"/>
</dbReference>
<keyword evidence="3" id="KW-1003">Cell membrane</keyword>
<dbReference type="PANTHER" id="PTHR30561">
    <property type="entry name" value="SMR FAMILY PROTON-DEPENDENT DRUG EFFLUX TRANSPORTER SUGE"/>
    <property type="match status" value="1"/>
</dbReference>
<keyword evidence="2" id="KW-0813">Transport</keyword>
<keyword evidence="5 8" id="KW-1133">Transmembrane helix</keyword>
<keyword evidence="10" id="KW-1185">Reference proteome</keyword>
<dbReference type="SUPFAM" id="SSF103481">
    <property type="entry name" value="Multidrug resistance efflux transporter EmrE"/>
    <property type="match status" value="1"/>
</dbReference>
<dbReference type="InterPro" id="IPR045324">
    <property type="entry name" value="Small_multidrug_res"/>
</dbReference>